<dbReference type="EMBL" id="CP004145">
    <property type="protein sequence ID" value="AGO61334.1"/>
    <property type="molecule type" value="Genomic_DNA"/>
</dbReference>
<accession>S0ATF3</accession>
<keyword evidence="2 5" id="KW-0808">Transferase</keyword>
<dbReference type="GO" id="GO:0032259">
    <property type="term" value="P:methylation"/>
    <property type="evidence" value="ECO:0007669"/>
    <property type="project" value="UniProtKB-KW"/>
</dbReference>
<keyword evidence="6" id="KW-1185">Reference proteome</keyword>
<dbReference type="InterPro" id="IPR029063">
    <property type="entry name" value="SAM-dependent_MTases_sf"/>
</dbReference>
<evidence type="ECO:0000256" key="1">
    <source>
        <dbReference type="ARBA" id="ARBA00022603"/>
    </source>
</evidence>
<dbReference type="Gene3D" id="3.40.50.150">
    <property type="entry name" value="Vaccinia Virus protein VP39"/>
    <property type="match status" value="1"/>
</dbReference>
<evidence type="ECO:0000256" key="3">
    <source>
        <dbReference type="ARBA" id="ARBA00022691"/>
    </source>
</evidence>
<dbReference type="GO" id="GO:0008168">
    <property type="term" value="F:methyltransferase activity"/>
    <property type="evidence" value="ECO:0007669"/>
    <property type="project" value="UniProtKB-KW"/>
</dbReference>
<dbReference type="PATRIC" id="fig|333146.12.peg.1381"/>
<name>S0ATF3_FERAC</name>
<gene>
    <name evidence="5" type="ORF">FACI_IFERC00001G1354</name>
</gene>
<reference evidence="5 6" key="1">
    <citation type="journal article" date="2007" name="Proc. Natl. Acad. Sci. U.S.A.">
        <title>Genome dynamics in a natural archaeal population.</title>
        <authorList>
            <person name="Allen E.E."/>
            <person name="Tyson G.W."/>
            <person name="Whitaker R.J."/>
            <person name="Detter J.C."/>
            <person name="Richardson P.M."/>
            <person name="Banfield J.F."/>
        </authorList>
    </citation>
    <scope>NUCLEOTIDE SEQUENCE [LARGE SCALE GENOMIC DNA]</scope>
    <source>
        <strain evidence="6">fer1</strain>
    </source>
</reference>
<dbReference type="InterPro" id="IPR001737">
    <property type="entry name" value="KsgA/Erm"/>
</dbReference>
<dbReference type="AlphaFoldDB" id="S0ATF3"/>
<evidence type="ECO:0000256" key="2">
    <source>
        <dbReference type="ARBA" id="ARBA00022679"/>
    </source>
</evidence>
<protein>
    <submittedName>
        <fullName evidence="5">Methyltransferase</fullName>
    </submittedName>
</protein>
<dbReference type="KEGG" id="fac:FACI_IFERC01G1354"/>
<keyword evidence="1 5" id="KW-0489">Methyltransferase</keyword>
<keyword evidence="4" id="KW-0694">RNA-binding</keyword>
<evidence type="ECO:0000313" key="5">
    <source>
        <dbReference type="EMBL" id="AGO61334.1"/>
    </source>
</evidence>
<organism evidence="5 6">
    <name type="scientific">Ferroplasma acidarmanus Fer1</name>
    <dbReference type="NCBI Taxonomy" id="333146"/>
    <lineage>
        <taxon>Archaea</taxon>
        <taxon>Methanobacteriati</taxon>
        <taxon>Thermoplasmatota</taxon>
        <taxon>Thermoplasmata</taxon>
        <taxon>Thermoplasmatales</taxon>
        <taxon>Ferroplasmaceae</taxon>
        <taxon>Ferroplasma</taxon>
    </lineage>
</organism>
<dbReference type="CDD" id="cd02440">
    <property type="entry name" value="AdoMet_MTases"/>
    <property type="match status" value="1"/>
</dbReference>
<dbReference type="Pfam" id="PF00398">
    <property type="entry name" value="RrnaAD"/>
    <property type="match status" value="1"/>
</dbReference>
<dbReference type="SUPFAM" id="SSF53335">
    <property type="entry name" value="S-adenosyl-L-methionine-dependent methyltransferases"/>
    <property type="match status" value="1"/>
</dbReference>
<evidence type="ECO:0000256" key="4">
    <source>
        <dbReference type="ARBA" id="ARBA00022884"/>
    </source>
</evidence>
<dbReference type="Proteomes" id="UP000014660">
    <property type="component" value="Chromosome"/>
</dbReference>
<dbReference type="GO" id="GO:0003723">
    <property type="term" value="F:RNA binding"/>
    <property type="evidence" value="ECO:0007669"/>
    <property type="project" value="UniProtKB-KW"/>
</dbReference>
<sequence length="196" mass="23438">MQHTTKNENIQILYNYLLGMRYERIKEFREKYIPYNKIVEKMDLKPDDVIIDMGAGDGFYSKLFADKLKNGKVYAIERNPDVLPHLQRNLMEMKNFEVVNENMCHVDIKGFNKIFFSTVFHDIECREDIIDFMIRNSKKPLNVYLIEFNKKSAMGPPLDIRICHDELNKIFTESGFQPALHMDFEYNYFDSYYLEK</sequence>
<proteinExistence type="predicted"/>
<keyword evidence="3" id="KW-0949">S-adenosyl-L-methionine</keyword>
<evidence type="ECO:0000313" key="6">
    <source>
        <dbReference type="Proteomes" id="UP000014660"/>
    </source>
</evidence>
<dbReference type="HOGENOM" id="CLU_037990_16_1_2"/>